<comment type="caution">
    <text evidence="1">The sequence shown here is derived from an EMBL/GenBank/DDBJ whole genome shotgun (WGS) entry which is preliminary data.</text>
</comment>
<dbReference type="EMBL" id="JASGCB010000025">
    <property type="protein sequence ID" value="MDI9260905.1"/>
    <property type="molecule type" value="Genomic_DNA"/>
</dbReference>
<evidence type="ECO:0000313" key="2">
    <source>
        <dbReference type="Proteomes" id="UP001529245"/>
    </source>
</evidence>
<organism evidence="1 2">
    <name type="scientific">Alicyclobacillus sendaiensis PA2</name>
    <dbReference type="NCBI Taxonomy" id="3029425"/>
    <lineage>
        <taxon>Bacteria</taxon>
        <taxon>Bacillati</taxon>
        <taxon>Bacillota</taxon>
        <taxon>Bacilli</taxon>
        <taxon>Bacillales</taxon>
        <taxon>Alicyclobacillaceae</taxon>
        <taxon>Alicyclobacillus</taxon>
    </lineage>
</organism>
<name>A0ABT6Y0P2_ALISE</name>
<evidence type="ECO:0000313" key="1">
    <source>
        <dbReference type="EMBL" id="MDI9260905.1"/>
    </source>
</evidence>
<gene>
    <name evidence="1" type="ORF">QID03_12100</name>
</gene>
<reference evidence="1 2" key="1">
    <citation type="submission" date="2023-04" db="EMBL/GenBank/DDBJ databases">
        <title>A. sendaiensis sub sp. chiapanensis a novel subspecie with specific adaptation in bacterial cell wall isolated from an active volcano.</title>
        <authorList>
            <person name="Alvarez Gutierrez P.E."/>
            <person name="Ortiz Cortes L.Y."/>
        </authorList>
    </citation>
    <scope>NUCLEOTIDE SEQUENCE [LARGE SCALE GENOMIC DNA]</scope>
    <source>
        <strain evidence="1 2">PA2</strain>
    </source>
</reference>
<proteinExistence type="predicted"/>
<accession>A0ABT6Y0P2</accession>
<keyword evidence="2" id="KW-1185">Reference proteome</keyword>
<sequence length="293" mass="32122">MRERREGALAVAVVAVLVALAVGAWLWARRAEPRAREAEWWAQGGWRVNAIVDSGKPLMLTYNLWTASTTAPDTLDVGPVPAGAFDVVDSTLTHELDLENRATYQLCRLALSVRFPRSYRDQRIGFLVNAGPWKRILPYGRVTCRVIRESVNWLDVSFASGEIQEPLVMRENVVALQLRNGTKAPVRILGLWQAGDDGISGVRVRVAGTRGAPDGVRLPFALKPGQTAVLEYVLRPHPGTVEEGLVFQPALVLASGGVQRLEVMPPVVIERSFAPWQRHPAAGIVEFVEAAPS</sequence>
<dbReference type="Proteomes" id="UP001529245">
    <property type="component" value="Unassembled WGS sequence"/>
</dbReference>
<dbReference type="RefSeq" id="WP_283204330.1">
    <property type="nucleotide sequence ID" value="NZ_JASGCB010000025.1"/>
</dbReference>
<protein>
    <submittedName>
        <fullName evidence="1">Uncharacterized protein</fullName>
    </submittedName>
</protein>